<keyword evidence="2" id="KW-1185">Reference proteome</keyword>
<dbReference type="CDD" id="cd16936">
    <property type="entry name" value="HATPase_RsbW-like"/>
    <property type="match status" value="1"/>
</dbReference>
<accession>A0A5B8U5W7</accession>
<dbReference type="KEGG" id="bsol:FSW04_13510"/>
<organism evidence="1 2">
    <name type="scientific">Baekduia soli</name>
    <dbReference type="NCBI Taxonomy" id="496014"/>
    <lineage>
        <taxon>Bacteria</taxon>
        <taxon>Bacillati</taxon>
        <taxon>Actinomycetota</taxon>
        <taxon>Thermoleophilia</taxon>
        <taxon>Solirubrobacterales</taxon>
        <taxon>Baekduiaceae</taxon>
        <taxon>Baekduia</taxon>
    </lineage>
</organism>
<dbReference type="Proteomes" id="UP000321805">
    <property type="component" value="Chromosome"/>
</dbReference>
<reference evidence="1 2" key="1">
    <citation type="journal article" date="2018" name="J. Microbiol.">
        <title>Baekduia soli gen. nov., sp. nov., a novel bacterium isolated from the soil of Baekdu Mountain and proposal of a novel family name, Baekduiaceae fam. nov.</title>
        <authorList>
            <person name="An D.S."/>
            <person name="Siddiqi M.Z."/>
            <person name="Kim K.H."/>
            <person name="Yu H.S."/>
            <person name="Im W.T."/>
        </authorList>
    </citation>
    <scope>NUCLEOTIDE SEQUENCE [LARGE SCALE GENOMIC DNA]</scope>
    <source>
        <strain evidence="1 2">BR7-21</strain>
    </source>
</reference>
<evidence type="ECO:0000313" key="2">
    <source>
        <dbReference type="Proteomes" id="UP000321805"/>
    </source>
</evidence>
<dbReference type="InterPro" id="IPR036890">
    <property type="entry name" value="HATPase_C_sf"/>
</dbReference>
<protein>
    <submittedName>
        <fullName evidence="1">ATP-binding protein</fullName>
    </submittedName>
</protein>
<keyword evidence="1" id="KW-0547">Nucleotide-binding</keyword>
<dbReference type="EMBL" id="CP042430">
    <property type="protein sequence ID" value="QEC48484.1"/>
    <property type="molecule type" value="Genomic_DNA"/>
</dbReference>
<gene>
    <name evidence="1" type="ORF">FSW04_13510</name>
</gene>
<evidence type="ECO:0000313" key="1">
    <source>
        <dbReference type="EMBL" id="QEC48484.1"/>
    </source>
</evidence>
<keyword evidence="1" id="KW-0067">ATP-binding</keyword>
<dbReference type="OrthoDB" id="4206624at2"/>
<proteinExistence type="predicted"/>
<dbReference type="RefSeq" id="WP_146920067.1">
    <property type="nucleotide sequence ID" value="NZ_CP042430.1"/>
</dbReference>
<dbReference type="AlphaFoldDB" id="A0A5B8U5W7"/>
<sequence length="55" mass="6258">MHVEVVDQGVGFVPAARNRPQTEPGGWGLHMVEALSRRWGVHKGSTHVWFEIDHR</sequence>
<name>A0A5B8U5W7_9ACTN</name>
<dbReference type="GO" id="GO:0005524">
    <property type="term" value="F:ATP binding"/>
    <property type="evidence" value="ECO:0007669"/>
    <property type="project" value="UniProtKB-KW"/>
</dbReference>
<dbReference type="Gene3D" id="3.30.565.10">
    <property type="entry name" value="Histidine kinase-like ATPase, C-terminal domain"/>
    <property type="match status" value="1"/>
</dbReference>